<evidence type="ECO:0000313" key="1">
    <source>
        <dbReference type="EMBL" id="MCI20791.1"/>
    </source>
</evidence>
<reference evidence="1 2" key="1">
    <citation type="journal article" date="2018" name="Front. Plant Sci.">
        <title>Red Clover (Trifolium pratense) and Zigzag Clover (T. medium) - A Picture of Genomic Similarities and Differences.</title>
        <authorList>
            <person name="Dluhosova J."/>
            <person name="Istvanek J."/>
            <person name="Nedelnik J."/>
            <person name="Repkova J."/>
        </authorList>
    </citation>
    <scope>NUCLEOTIDE SEQUENCE [LARGE SCALE GENOMIC DNA]</scope>
    <source>
        <strain evidence="2">cv. 10/8</strain>
        <tissue evidence="1">Leaf</tissue>
    </source>
</reference>
<evidence type="ECO:0000313" key="2">
    <source>
        <dbReference type="Proteomes" id="UP000265520"/>
    </source>
</evidence>
<organism evidence="1 2">
    <name type="scientific">Trifolium medium</name>
    <dbReference type="NCBI Taxonomy" id="97028"/>
    <lineage>
        <taxon>Eukaryota</taxon>
        <taxon>Viridiplantae</taxon>
        <taxon>Streptophyta</taxon>
        <taxon>Embryophyta</taxon>
        <taxon>Tracheophyta</taxon>
        <taxon>Spermatophyta</taxon>
        <taxon>Magnoliopsida</taxon>
        <taxon>eudicotyledons</taxon>
        <taxon>Gunneridae</taxon>
        <taxon>Pentapetalae</taxon>
        <taxon>rosids</taxon>
        <taxon>fabids</taxon>
        <taxon>Fabales</taxon>
        <taxon>Fabaceae</taxon>
        <taxon>Papilionoideae</taxon>
        <taxon>50 kb inversion clade</taxon>
        <taxon>NPAAA clade</taxon>
        <taxon>Hologalegina</taxon>
        <taxon>IRL clade</taxon>
        <taxon>Trifolieae</taxon>
        <taxon>Trifolium</taxon>
    </lineage>
</organism>
<proteinExistence type="predicted"/>
<dbReference type="EMBL" id="LXQA010121711">
    <property type="protein sequence ID" value="MCI20791.1"/>
    <property type="molecule type" value="Genomic_DNA"/>
</dbReference>
<comment type="caution">
    <text evidence="1">The sequence shown here is derived from an EMBL/GenBank/DDBJ whole genome shotgun (WGS) entry which is preliminary data.</text>
</comment>
<protein>
    <submittedName>
        <fullName evidence="1">Polyprotein-like</fullName>
    </submittedName>
</protein>
<dbReference type="AlphaFoldDB" id="A0A392Q900"/>
<sequence length="147" mass="16268">TEKASKLVNSLEPLEGDLESLYSEQSSADEETIFALQNSSSGEASFSESDEESVPVYSVKKVGSILPTPPLPCVEIQILASKFAHPRKVIGYMDTGAQITMMNPKILPEEEWTEHTEFFMAANGKIFKTELMTKKSIGIKFFPDCII</sequence>
<feature type="non-terminal residue" evidence="1">
    <location>
        <position position="147"/>
    </location>
</feature>
<accession>A0A392Q900</accession>
<feature type="non-terminal residue" evidence="1">
    <location>
        <position position="1"/>
    </location>
</feature>
<dbReference type="Proteomes" id="UP000265520">
    <property type="component" value="Unassembled WGS sequence"/>
</dbReference>
<keyword evidence="2" id="KW-1185">Reference proteome</keyword>
<name>A0A392Q900_9FABA</name>